<evidence type="ECO:0000256" key="1">
    <source>
        <dbReference type="SAM" id="Coils"/>
    </source>
</evidence>
<dbReference type="KEGG" id="asui:ASUIS_0846"/>
<name>A0AAD0WQI9_9BACT</name>
<keyword evidence="3" id="KW-1185">Reference proteome</keyword>
<evidence type="ECO:0000313" key="2">
    <source>
        <dbReference type="EMBL" id="AXX89337.1"/>
    </source>
</evidence>
<protein>
    <submittedName>
        <fullName evidence="2">Uncharacterized protein</fullName>
    </submittedName>
</protein>
<dbReference type="EMBL" id="CP032100">
    <property type="protein sequence ID" value="AXX89337.1"/>
    <property type="molecule type" value="Genomic_DNA"/>
</dbReference>
<keyword evidence="1" id="KW-0175">Coiled coil</keyword>
<feature type="coiled-coil region" evidence="1">
    <location>
        <begin position="56"/>
        <end position="96"/>
    </location>
</feature>
<reference evidence="2 3" key="1">
    <citation type="submission" date="2018-08" db="EMBL/GenBank/DDBJ databases">
        <title>Complete genome of the Arcobacter suis type strain LMG 26152.</title>
        <authorList>
            <person name="Miller W.G."/>
            <person name="Yee E."/>
            <person name="Bono J.L."/>
        </authorList>
    </citation>
    <scope>NUCLEOTIDE SEQUENCE [LARGE SCALE GENOMIC DNA]</scope>
    <source>
        <strain evidence="2 3">CECT 7833</strain>
    </source>
</reference>
<organism evidence="2 3">
    <name type="scientific">Arcobacter suis CECT 7833</name>
    <dbReference type="NCBI Taxonomy" id="663365"/>
    <lineage>
        <taxon>Bacteria</taxon>
        <taxon>Pseudomonadati</taxon>
        <taxon>Campylobacterota</taxon>
        <taxon>Epsilonproteobacteria</taxon>
        <taxon>Campylobacterales</taxon>
        <taxon>Arcobacteraceae</taxon>
        <taxon>Arcobacter</taxon>
    </lineage>
</organism>
<gene>
    <name evidence="2" type="ORF">ASUIS_0846</name>
</gene>
<proteinExistence type="predicted"/>
<dbReference type="RefSeq" id="WP_118885893.1">
    <property type="nucleotide sequence ID" value="NZ_CP032100.1"/>
</dbReference>
<sequence length="133" mass="15223">MRVKFLTSLVGPNINYQTGVTEDIINNEGCSLIKNGVAEPADKKAKEIYALFLDDEKSKQEQKEEEERQAAAILEKDFLENKRANLQSEVDAITHILDDAVVYYKSYVDLLDDLNKQEPEKKEDEQNQGDEEK</sequence>
<dbReference type="AlphaFoldDB" id="A0AAD0WQI9"/>
<dbReference type="Proteomes" id="UP000263040">
    <property type="component" value="Chromosome"/>
</dbReference>
<accession>A0AAD0WQI9</accession>
<evidence type="ECO:0000313" key="3">
    <source>
        <dbReference type="Proteomes" id="UP000263040"/>
    </source>
</evidence>